<sequence length="335" mass="38560">MECEDVYCDVSDVSDKRTARRTYQTHLHHEKKGFIEKLTELLLPTKMRDAEVRAQLRSIRDIFEKKFPDKIIRENGCLFRRTVEYGQVRKSVWATCNPDKNFELFQERIKQDGVKSEVVDLTRVRENCRIKSEPAEEEGEEVYMDSGMEFDIPSVNTLQHQNLVVHLPQPVYYPQPVHAINELSPVHLGFDIPSLNPLPQQNLIVHRPQPVYPPYAPNVFYPVHPHPQLGTDFEDFFVQNSNEPQFDQFSPLNSRNSGLNPEYNPVPSVPTEHTALNNPIRLGAPVDYHTFAPLNFQDASSNWVLMASPPGGPLPREELFTGFESPDILRNFTNL</sequence>
<name>E3LNV6_CAERE</name>
<evidence type="ECO:0000313" key="1">
    <source>
        <dbReference type="EMBL" id="EFP05722.1"/>
    </source>
</evidence>
<gene>
    <name evidence="1" type="ORF">CRE_27173</name>
</gene>
<reference evidence="1" key="1">
    <citation type="submission" date="2007-07" db="EMBL/GenBank/DDBJ databases">
        <title>PCAP assembly of the Caenorhabditis remanei genome.</title>
        <authorList>
            <consortium name="The Caenorhabditis remanei Sequencing Consortium"/>
            <person name="Wilson R.K."/>
        </authorList>
    </citation>
    <scope>NUCLEOTIDE SEQUENCE [LARGE SCALE GENOMIC DNA]</scope>
    <source>
        <strain evidence="1">PB4641</strain>
    </source>
</reference>
<dbReference type="Proteomes" id="UP000008281">
    <property type="component" value="Unassembled WGS sequence"/>
</dbReference>
<evidence type="ECO:0000313" key="2">
    <source>
        <dbReference type="Proteomes" id="UP000008281"/>
    </source>
</evidence>
<dbReference type="HOGENOM" id="CLU_897828_0_0_1"/>
<dbReference type="AlphaFoldDB" id="E3LNV6"/>
<proteinExistence type="predicted"/>
<dbReference type="EMBL" id="DS268412">
    <property type="protein sequence ID" value="EFP05722.1"/>
    <property type="molecule type" value="Genomic_DNA"/>
</dbReference>
<organism evidence="2">
    <name type="scientific">Caenorhabditis remanei</name>
    <name type="common">Caenorhabditis vulgaris</name>
    <dbReference type="NCBI Taxonomy" id="31234"/>
    <lineage>
        <taxon>Eukaryota</taxon>
        <taxon>Metazoa</taxon>
        <taxon>Ecdysozoa</taxon>
        <taxon>Nematoda</taxon>
        <taxon>Chromadorea</taxon>
        <taxon>Rhabditida</taxon>
        <taxon>Rhabditina</taxon>
        <taxon>Rhabditomorpha</taxon>
        <taxon>Rhabditoidea</taxon>
        <taxon>Rhabditidae</taxon>
        <taxon>Peloderinae</taxon>
        <taxon>Caenorhabditis</taxon>
    </lineage>
</organism>
<dbReference type="eggNOG" id="ENOG502TITF">
    <property type="taxonomic scope" value="Eukaryota"/>
</dbReference>
<keyword evidence="2" id="KW-1185">Reference proteome</keyword>
<dbReference type="OrthoDB" id="5823028at2759"/>
<protein>
    <submittedName>
        <fullName evidence="1">Uncharacterized protein</fullName>
    </submittedName>
</protein>
<accession>E3LNV6</accession>